<dbReference type="GO" id="GO:0016810">
    <property type="term" value="F:hydrolase activity, acting on carbon-nitrogen (but not peptide) bonds"/>
    <property type="evidence" value="ECO:0007669"/>
    <property type="project" value="TreeGrafter"/>
</dbReference>
<keyword evidence="2" id="KW-1185">Reference proteome</keyword>
<sequence>MRLPSDPSRLPAIPVLDIGAGGAPALLAAAPERAARLLAMARRRYSAPVLRQADRLCARWLARCESPYAEELHAVAAAVGAPGALALNLSHQWACTSAAAADPDGGVTLLRTLDWEMPGLGADAVVARMTGPAGGILAVTWPGYAGVLTGLAPGRFAVALNQAPVSGPGLRPLRWLADRRAVWRSTAVPPDHLLRQVLETAPDATTALHRLRETPVSVPCILTLAGTDRAEAWTIEKDRTGARIRQEPPIAANHWRQDIPCHPRGRDSLGRWQAMAAAVEAGQRDFAWLRPPIVWSATRLAVEASALGGRLRVVGLDGDRAVTAPLDLTDAPADAEARVSPAPRSAVVSPQ</sequence>
<proteinExistence type="predicted"/>
<gene>
    <name evidence="1" type="ORF">GGD88_003381</name>
</gene>
<dbReference type="EMBL" id="JACIGI010000044">
    <property type="protein sequence ID" value="MBB4287628.1"/>
    <property type="molecule type" value="Genomic_DNA"/>
</dbReference>
<evidence type="ECO:0000313" key="2">
    <source>
        <dbReference type="Proteomes" id="UP000555728"/>
    </source>
</evidence>
<dbReference type="AlphaFoldDB" id="A0A7W6S2C5"/>
<accession>A0A7W6S2C5</accession>
<evidence type="ECO:0000313" key="1">
    <source>
        <dbReference type="EMBL" id="MBB4287628.1"/>
    </source>
</evidence>
<dbReference type="Proteomes" id="UP000555728">
    <property type="component" value="Unassembled WGS sequence"/>
</dbReference>
<comment type="caution">
    <text evidence="1">The sequence shown here is derived from an EMBL/GenBank/DDBJ whole genome shotgun (WGS) entry which is preliminary data.</text>
</comment>
<organism evidence="1 2">
    <name type="scientific">Roseospira goensis</name>
    <dbReference type="NCBI Taxonomy" id="391922"/>
    <lineage>
        <taxon>Bacteria</taxon>
        <taxon>Pseudomonadati</taxon>
        <taxon>Pseudomonadota</taxon>
        <taxon>Alphaproteobacteria</taxon>
        <taxon>Rhodospirillales</taxon>
        <taxon>Rhodospirillaceae</taxon>
        <taxon>Roseospira</taxon>
    </lineage>
</organism>
<reference evidence="1 2" key="1">
    <citation type="submission" date="2020-08" db="EMBL/GenBank/DDBJ databases">
        <title>Genome sequencing of Purple Non-Sulfur Bacteria from various extreme environments.</title>
        <authorList>
            <person name="Mayer M."/>
        </authorList>
    </citation>
    <scope>NUCLEOTIDE SEQUENCE [LARGE SCALE GENOMIC DNA]</scope>
    <source>
        <strain evidence="1 2">JA135</strain>
    </source>
</reference>
<dbReference type="Gene3D" id="3.60.60.10">
    <property type="entry name" value="Penicillin V Acylase, Chain A"/>
    <property type="match status" value="1"/>
</dbReference>
<dbReference type="RefSeq" id="WP_184437570.1">
    <property type="nucleotide sequence ID" value="NZ_JACIGI010000044.1"/>
</dbReference>
<protein>
    <submittedName>
        <fullName evidence="1">Uncharacterized protein</fullName>
    </submittedName>
</protein>
<dbReference type="PANTHER" id="PTHR28583:SF1">
    <property type="entry name" value="ACID CERAMIDASE"/>
    <property type="match status" value="1"/>
</dbReference>
<name>A0A7W6S2C5_9PROT</name>
<dbReference type="PANTHER" id="PTHR28583">
    <property type="entry name" value="ACID AMIDASE"/>
    <property type="match status" value="1"/>
</dbReference>